<dbReference type="PANTHER" id="PTHR12714:SF9">
    <property type="entry name" value="PROTEIN-S-ISOPRENYLCYSTEINE O-METHYLTRANSFERASE"/>
    <property type="match status" value="1"/>
</dbReference>
<organism evidence="6 7">
    <name type="scientific">Maribellus comscasis</name>
    <dbReference type="NCBI Taxonomy" id="2681766"/>
    <lineage>
        <taxon>Bacteria</taxon>
        <taxon>Pseudomonadati</taxon>
        <taxon>Bacteroidota</taxon>
        <taxon>Bacteroidia</taxon>
        <taxon>Marinilabiliales</taxon>
        <taxon>Prolixibacteraceae</taxon>
        <taxon>Maribellus</taxon>
    </lineage>
</organism>
<evidence type="ECO:0000256" key="1">
    <source>
        <dbReference type="ARBA" id="ARBA00004127"/>
    </source>
</evidence>
<keyword evidence="3 5" id="KW-1133">Transmembrane helix</keyword>
<evidence type="ECO:0000256" key="5">
    <source>
        <dbReference type="SAM" id="Phobius"/>
    </source>
</evidence>
<dbReference type="KEGG" id="mcos:GM418_23585"/>
<accession>A0A6I6K4M3</accession>
<feature type="transmembrane region" description="Helical" evidence="5">
    <location>
        <begin position="43"/>
        <end position="67"/>
    </location>
</feature>
<dbReference type="GO" id="GO:0032259">
    <property type="term" value="P:methylation"/>
    <property type="evidence" value="ECO:0007669"/>
    <property type="project" value="UniProtKB-KW"/>
</dbReference>
<proteinExistence type="predicted"/>
<dbReference type="Pfam" id="PF04191">
    <property type="entry name" value="PEMT"/>
    <property type="match status" value="1"/>
</dbReference>
<dbReference type="InterPro" id="IPR007318">
    <property type="entry name" value="Phopholipid_MeTrfase"/>
</dbReference>
<keyword evidence="4 5" id="KW-0472">Membrane</keyword>
<keyword evidence="7" id="KW-1185">Reference proteome</keyword>
<reference evidence="6 7" key="1">
    <citation type="submission" date="2019-11" db="EMBL/GenBank/DDBJ databases">
        <authorList>
            <person name="Zheng R.K."/>
            <person name="Sun C.M."/>
        </authorList>
    </citation>
    <scope>NUCLEOTIDE SEQUENCE [LARGE SCALE GENOMIC DNA]</scope>
    <source>
        <strain evidence="6 7">WC007</strain>
    </source>
</reference>
<evidence type="ECO:0000256" key="2">
    <source>
        <dbReference type="ARBA" id="ARBA00022692"/>
    </source>
</evidence>
<dbReference type="EMBL" id="CP046401">
    <property type="protein sequence ID" value="QGY46533.1"/>
    <property type="molecule type" value="Genomic_DNA"/>
</dbReference>
<evidence type="ECO:0000256" key="4">
    <source>
        <dbReference type="ARBA" id="ARBA00023136"/>
    </source>
</evidence>
<feature type="transmembrane region" description="Helical" evidence="5">
    <location>
        <begin position="199"/>
        <end position="218"/>
    </location>
</feature>
<dbReference type="Proteomes" id="UP000428260">
    <property type="component" value="Chromosome"/>
</dbReference>
<dbReference type="PANTHER" id="PTHR12714">
    <property type="entry name" value="PROTEIN-S ISOPRENYLCYSTEINE O-METHYLTRANSFERASE"/>
    <property type="match status" value="1"/>
</dbReference>
<evidence type="ECO:0000313" key="7">
    <source>
        <dbReference type="Proteomes" id="UP000428260"/>
    </source>
</evidence>
<feature type="transmembrane region" description="Helical" evidence="5">
    <location>
        <begin position="20"/>
        <end position="37"/>
    </location>
</feature>
<dbReference type="AlphaFoldDB" id="A0A6I6K4M3"/>
<evidence type="ECO:0000313" key="6">
    <source>
        <dbReference type="EMBL" id="QGY46533.1"/>
    </source>
</evidence>
<keyword evidence="2 5" id="KW-0812">Transmembrane</keyword>
<dbReference type="GO" id="GO:0012505">
    <property type="term" value="C:endomembrane system"/>
    <property type="evidence" value="ECO:0007669"/>
    <property type="project" value="UniProtKB-SubCell"/>
</dbReference>
<keyword evidence="6" id="KW-0489">Methyltransferase</keyword>
<feature type="transmembrane region" description="Helical" evidence="5">
    <location>
        <begin position="98"/>
        <end position="128"/>
    </location>
</feature>
<comment type="subcellular location">
    <subcellularLocation>
        <location evidence="1">Endomembrane system</location>
        <topology evidence="1">Multi-pass membrane protein</topology>
    </subcellularLocation>
</comment>
<keyword evidence="6" id="KW-0808">Transferase</keyword>
<sequence>MGMNGYFVKFGNWIFRYRNIIFPLFYAALFVPSMQIFQNSTGLLLGAFIIALGVAVRCITIGLEYIIRGGRHGKIHANNLVTGGIYSICRNPMYVGNILLILGFGVFANSLLFLLLFFPLFLIIYRAIIKAEEAFLYEKFGQEYLDYTSKVKSLIPDLRKIKSAFKGYTFNWKRVLLREYNSLYLYISGIELLMFYNKVIEFSMLVILFVITTVLYVLMKMLKKTRFSDYAKNTEK</sequence>
<name>A0A6I6K4M3_9BACT</name>
<dbReference type="GO" id="GO:0008168">
    <property type="term" value="F:methyltransferase activity"/>
    <property type="evidence" value="ECO:0007669"/>
    <property type="project" value="UniProtKB-KW"/>
</dbReference>
<evidence type="ECO:0000256" key="3">
    <source>
        <dbReference type="ARBA" id="ARBA00022989"/>
    </source>
</evidence>
<protein>
    <submittedName>
        <fullName evidence="6">Isoprenylcysteine carboxylmethyltransferase family protein</fullName>
    </submittedName>
</protein>
<gene>
    <name evidence="6" type="ORF">GM418_23585</name>
</gene>
<dbReference type="Gene3D" id="1.20.120.1630">
    <property type="match status" value="1"/>
</dbReference>